<accession>A0A8J6XNV7</accession>
<dbReference type="PANTHER" id="PTHR30535:SF34">
    <property type="entry name" value="MOLYBDATE-BINDING PROTEIN MOLA"/>
    <property type="match status" value="1"/>
</dbReference>
<dbReference type="AlphaFoldDB" id="A0A8J6XNV7"/>
<evidence type="ECO:0000313" key="4">
    <source>
        <dbReference type="EMBL" id="MBD2770998.1"/>
    </source>
</evidence>
<evidence type="ECO:0000256" key="1">
    <source>
        <dbReference type="ARBA" id="ARBA00008814"/>
    </source>
</evidence>
<name>A0A8J6XNV7_9CYAN</name>
<dbReference type="PROSITE" id="PS50983">
    <property type="entry name" value="FE_B12_PBP"/>
    <property type="match status" value="1"/>
</dbReference>
<evidence type="ECO:0000313" key="5">
    <source>
        <dbReference type="Proteomes" id="UP000629098"/>
    </source>
</evidence>
<feature type="domain" description="Fe/B12 periplasmic-binding" evidence="3">
    <location>
        <begin position="119"/>
        <end position="393"/>
    </location>
</feature>
<dbReference type="PANTHER" id="PTHR30535">
    <property type="entry name" value="VITAMIN B12-BINDING PROTEIN"/>
    <property type="match status" value="1"/>
</dbReference>
<keyword evidence="2" id="KW-0812">Transmembrane</keyword>
<dbReference type="Gene3D" id="3.40.50.1980">
    <property type="entry name" value="Nitrogenase molybdenum iron protein domain"/>
    <property type="match status" value="2"/>
</dbReference>
<comment type="similarity">
    <text evidence="1">Belongs to the bacterial solute-binding protein 8 family.</text>
</comment>
<keyword evidence="2" id="KW-0472">Membrane</keyword>
<evidence type="ECO:0000259" key="3">
    <source>
        <dbReference type="PROSITE" id="PS50983"/>
    </source>
</evidence>
<dbReference type="Pfam" id="PF01497">
    <property type="entry name" value="Peripla_BP_2"/>
    <property type="match status" value="1"/>
</dbReference>
<organism evidence="4 5">
    <name type="scientific">Iningainema tapete BLCC-T55</name>
    <dbReference type="NCBI Taxonomy" id="2748662"/>
    <lineage>
        <taxon>Bacteria</taxon>
        <taxon>Bacillati</taxon>
        <taxon>Cyanobacteriota</taxon>
        <taxon>Cyanophyceae</taxon>
        <taxon>Nostocales</taxon>
        <taxon>Scytonemataceae</taxon>
        <taxon>Iningainema tapete</taxon>
    </lineage>
</organism>
<protein>
    <submittedName>
        <fullName evidence="4">ABC transporter substrate-binding protein</fullName>
    </submittedName>
</protein>
<keyword evidence="5" id="KW-1185">Reference proteome</keyword>
<dbReference type="PROSITE" id="PS51257">
    <property type="entry name" value="PROKAR_LIPOPROTEIN"/>
    <property type="match status" value="1"/>
</dbReference>
<feature type="transmembrane region" description="Helical" evidence="2">
    <location>
        <begin position="7"/>
        <end position="26"/>
    </location>
</feature>
<dbReference type="SUPFAM" id="SSF53807">
    <property type="entry name" value="Helical backbone' metal receptor"/>
    <property type="match status" value="1"/>
</dbReference>
<dbReference type="GO" id="GO:0071281">
    <property type="term" value="P:cellular response to iron ion"/>
    <property type="evidence" value="ECO:0007669"/>
    <property type="project" value="TreeGrafter"/>
</dbReference>
<dbReference type="InterPro" id="IPR050902">
    <property type="entry name" value="ABC_Transporter_SBP"/>
</dbReference>
<proteinExistence type="inferred from homology"/>
<dbReference type="Proteomes" id="UP000629098">
    <property type="component" value="Unassembled WGS sequence"/>
</dbReference>
<comment type="caution">
    <text evidence="4">The sequence shown here is derived from an EMBL/GenBank/DDBJ whole genome shotgun (WGS) entry which is preliminary data.</text>
</comment>
<reference evidence="4" key="1">
    <citation type="submission" date="2020-09" db="EMBL/GenBank/DDBJ databases">
        <title>Iningainema tapete sp. nov. (Scytonemataceae, Cyanobacteria) from greenhouses in central Florida (USA) produces two types of nodularin with biosynthetic potential for microcystin-LR and anabaenopeptins.</title>
        <authorList>
            <person name="Berthold D.E."/>
            <person name="Lefler F.W."/>
            <person name="Huang I.-S."/>
            <person name="Abdulla H."/>
            <person name="Zimba P.V."/>
            <person name="Laughinghouse H.D. IV."/>
        </authorList>
    </citation>
    <scope>NUCLEOTIDE SEQUENCE</scope>
    <source>
        <strain evidence="4">BLCCT55</strain>
    </source>
</reference>
<keyword evidence="2" id="KW-1133">Transmembrane helix</keyword>
<sequence>MINLKFIIKISVLFCYSVLMVVLILACHSSTNNLVNKSNFDSTSCVKNYNPNTDYFPTKITINYATGLTVKYQKNYKIVTVKKPWQNAETGFQYVLVQCGTPVPTGFKQTQVITVPVNSIVSLSTTHLPHLAKLGVVDKLIGVRDINRVNTPEIVEKIKADKIAAVGNNSSINVEKLLELNPDLVTTYGEGNPQTDSYAKLLEVGLKVAINAEYMETSPLGRSEWLKFTALFFNKEEQAEKIFSEIARKYQAIATLAKTTKNRPTVVVGFNFKSTWYTPGGKSYVAKYLADAGAQYLWNDNQSSGTLPLSFEAVFARAANADYWLNQSQTWKNRQDILKEDNRYTEFKAIKTGNIYNNNARVKDSGGNDYWESGISNPDIVLSDLIKIFHPQILPNHQLTYYQKLS</sequence>
<dbReference type="InterPro" id="IPR002491">
    <property type="entry name" value="ABC_transptr_periplasmic_BD"/>
</dbReference>
<dbReference type="CDD" id="cd01141">
    <property type="entry name" value="TroA_d"/>
    <property type="match status" value="1"/>
</dbReference>
<gene>
    <name evidence="4" type="ORF">ICL16_02370</name>
</gene>
<evidence type="ECO:0000256" key="2">
    <source>
        <dbReference type="SAM" id="Phobius"/>
    </source>
</evidence>
<dbReference type="EMBL" id="JACXAE010000012">
    <property type="protein sequence ID" value="MBD2770998.1"/>
    <property type="molecule type" value="Genomic_DNA"/>
</dbReference>